<dbReference type="InterPro" id="IPR015341">
    <property type="entry name" value="Glyco_hydro_38_cen"/>
</dbReference>
<keyword evidence="4" id="KW-0479">Metal-binding</keyword>
<dbReference type="Gene3D" id="2.70.98.30">
    <property type="entry name" value="Golgi alpha-mannosidase II, domain 4"/>
    <property type="match status" value="1"/>
</dbReference>
<dbReference type="OrthoDB" id="10261055at2759"/>
<evidence type="ECO:0000259" key="9">
    <source>
        <dbReference type="SMART" id="SM00872"/>
    </source>
</evidence>
<protein>
    <recommendedName>
        <fullName evidence="8">Alpha-mannosidase</fullName>
        <ecNumber evidence="3">3.2.1.24</ecNumber>
    </recommendedName>
</protein>
<reference evidence="11" key="1">
    <citation type="submission" date="2016-04" db="EMBL/GenBank/DDBJ databases">
        <title>Comparative genomics of biotechnologically important yeasts.</title>
        <authorList>
            <consortium name="DOE Joint Genome Institute"/>
            <person name="Riley R."/>
            <person name="Haridas S."/>
            <person name="Wolfe K.H."/>
            <person name="Lopes M.R."/>
            <person name="Hittinger C.T."/>
            <person name="Goker M."/>
            <person name="Salamov A."/>
            <person name="Wisecaver J."/>
            <person name="Long T.M."/>
            <person name="Aerts A.L."/>
            <person name="Barry K."/>
            <person name="Choi C."/>
            <person name="Clum A."/>
            <person name="Coughlan A.Y."/>
            <person name="Deshpande S."/>
            <person name="Douglass A.P."/>
            <person name="Hanson S.J."/>
            <person name="Klenk H.-P."/>
            <person name="Labutti K."/>
            <person name="Lapidus A."/>
            <person name="Lindquist E."/>
            <person name="Lipzen A."/>
            <person name="Meier-Kolthoff J.P."/>
            <person name="Ohm R.A."/>
            <person name="Otillar R.P."/>
            <person name="Pangilinan J."/>
            <person name="Peng Y."/>
            <person name="Rokas A."/>
            <person name="Rosa C.A."/>
            <person name="Scheuner C."/>
            <person name="Sibirny A.A."/>
            <person name="Slot J.C."/>
            <person name="Stielow J.B."/>
            <person name="Sun H."/>
            <person name="Kurtzman C.P."/>
            <person name="Blackwell M."/>
            <person name="Grigoriev I.V."/>
            <person name="Jeffries T.W."/>
        </authorList>
    </citation>
    <scope>NUCLEOTIDE SEQUENCE [LARGE SCALE GENOMIC DNA]</scope>
    <source>
        <strain evidence="11">NRRL YB-2248</strain>
    </source>
</reference>
<dbReference type="Proteomes" id="UP000094801">
    <property type="component" value="Unassembled WGS sequence"/>
</dbReference>
<dbReference type="Pfam" id="PF01074">
    <property type="entry name" value="Glyco_hydro_38N"/>
    <property type="match status" value="1"/>
</dbReference>
<dbReference type="InterPro" id="IPR054723">
    <property type="entry name" value="Ams1-like_N"/>
</dbReference>
<dbReference type="InterPro" id="IPR000602">
    <property type="entry name" value="Glyco_hydro_38_N"/>
</dbReference>
<dbReference type="SUPFAM" id="SSF88713">
    <property type="entry name" value="Glycoside hydrolase/deacetylase"/>
    <property type="match status" value="1"/>
</dbReference>
<dbReference type="InterPro" id="IPR041147">
    <property type="entry name" value="GH38_C"/>
</dbReference>
<dbReference type="InterPro" id="IPR011330">
    <property type="entry name" value="Glyco_hydro/deAcase_b/a-brl"/>
</dbReference>
<dbReference type="EC" id="3.2.1.24" evidence="3"/>
<keyword evidence="5 10" id="KW-0378">Hydrolase</keyword>
<proteinExistence type="inferred from homology"/>
<dbReference type="GO" id="GO:0006013">
    <property type="term" value="P:mannose metabolic process"/>
    <property type="evidence" value="ECO:0007669"/>
    <property type="project" value="InterPro"/>
</dbReference>
<dbReference type="InterPro" id="IPR027291">
    <property type="entry name" value="Glyco_hydro_38_N_sf"/>
</dbReference>
<dbReference type="Pfam" id="PF22907">
    <property type="entry name" value="Ams1-like_1st"/>
    <property type="match status" value="1"/>
</dbReference>
<keyword evidence="11" id="KW-1185">Reference proteome</keyword>
<gene>
    <name evidence="10" type="ORF">CANARDRAFT_174676</name>
</gene>
<dbReference type="InterPro" id="IPR037094">
    <property type="entry name" value="Glyco_hydro_38_cen_sf"/>
</dbReference>
<sequence>MGSKYPQLNNNPQFKPVDSIYEGRLRQFINTGGGYQGLMLPKFYVKRRFDNSKPATGSDEPNAGYIDLKHWPAPELTKPLFHEVIPDKLPDFKTVHKGDNFGPAWSSHWFQATVKIPDSWVDERHVLMNWDSGCEGMVFDEDGLPIQGLTGSSERTEFIIPPEWFGKGTGEFIFYIEIGCNGMFGSTQSSYRLDSADIFVPNYDARGLYYDFWIISDAARELNGPQKHKAREVANRIMDTFDEIDESTILKCREIAKEYLGDNIDSEKVFEEAKVNPSSNVYAVGNCHIDTAWLWDFATSKTKVARSWSSQIRLIERYPEYVFVASAAQHFKWLIDYYPDLFEKVKQFVMQGRFVPLGGSWVENDTNMPSGEGFVRQFLMGQRWFENMFGFKSDIYWLPDSFGYSSQVPQLCRLAEMPNFLTQKLSWNNINQFPNNTFNWVGIDSSQVLVHMPPDNTYTAPANFGDVKRSIQGHKNLYNDQKGLLLYGKGDGGGGPTDEMIEKLRRCRGLADTVGGEMPTVQMNCTISDFYHDIRKDTKNGATLPAWKGELYLEYHRGTYTSQAKVKNFMRTSEMLMRDLEFLATKASVELPDYNYPHAKIDRLWQDICLCQFHDVLPGSCIEKVYRDDVWPMLSKVIETEYKMIKEILSLFEISELQTDNEIKSDDNIVKFNSFPWKRFEIVKLESQVASDCALATQSGKYVAMESESDNTTSIMRPLVGIKSASDIKHPASIEKVNDDLYVLKNDKLKASINSNGVIVSLLDVINGREIIDSSRLKGGNQYVMFADTPLNFPAWDTELFSLGKYKNIDSATNIEIIENGPLLSALKVVHKLSATSEITTTISLEGLNDLSQKSMLKFDCHVEWHEIYKFLKVQFPVTINSETANYETQFGITKRPTHFNTSWDVAKFEVCSHKFMDYSDFNYGVTILNNNKYGGSVHGNTMTLSLLRAPKYPDGNADMGSHDFSYALMPHQGNLGVESVRAGWEFNDRIPGVYLQKKKIASSKSEELVSIVGDANLMLSNVKRGEDDDTAIDSDGMQLDDLPKKFKGHKTLVLRVYESLGGFSKATIKIGQPVKQVFKTNLLEEEKEEVKLLDGKNGFEIVSRGFEISTYKVILDKV</sequence>
<dbReference type="FunFam" id="1.20.1270.50:FF:000004">
    <property type="entry name" value="alpha-mannosidase 2C1 isoform X1"/>
    <property type="match status" value="1"/>
</dbReference>
<accession>A0A1E4T4A4</accession>
<name>A0A1E4T4A4_9ASCO</name>
<evidence type="ECO:0000256" key="1">
    <source>
        <dbReference type="ARBA" id="ARBA00000365"/>
    </source>
</evidence>
<organism evidence="10 11">
    <name type="scientific">[Candida] arabinofermentans NRRL YB-2248</name>
    <dbReference type="NCBI Taxonomy" id="983967"/>
    <lineage>
        <taxon>Eukaryota</taxon>
        <taxon>Fungi</taxon>
        <taxon>Dikarya</taxon>
        <taxon>Ascomycota</taxon>
        <taxon>Saccharomycotina</taxon>
        <taxon>Pichiomycetes</taxon>
        <taxon>Pichiales</taxon>
        <taxon>Pichiaceae</taxon>
        <taxon>Ogataea</taxon>
        <taxon>Ogataea/Candida clade</taxon>
    </lineage>
</organism>
<dbReference type="GO" id="GO:0009313">
    <property type="term" value="P:oligosaccharide catabolic process"/>
    <property type="evidence" value="ECO:0007669"/>
    <property type="project" value="TreeGrafter"/>
</dbReference>
<evidence type="ECO:0000256" key="5">
    <source>
        <dbReference type="ARBA" id="ARBA00022801"/>
    </source>
</evidence>
<dbReference type="EMBL" id="KV453849">
    <property type="protein sequence ID" value="ODV86597.1"/>
    <property type="molecule type" value="Genomic_DNA"/>
</dbReference>
<dbReference type="Pfam" id="PF07748">
    <property type="entry name" value="Glyco_hydro_38C"/>
    <property type="match status" value="1"/>
</dbReference>
<comment type="catalytic activity">
    <reaction evidence="1">
        <text>Hydrolysis of terminal, non-reducing alpha-D-mannose residues in alpha-D-mannosides.</text>
        <dbReference type="EC" id="3.2.1.24"/>
    </reaction>
</comment>
<evidence type="ECO:0000256" key="2">
    <source>
        <dbReference type="ARBA" id="ARBA00009792"/>
    </source>
</evidence>
<dbReference type="STRING" id="983967.A0A1E4T4A4"/>
<evidence type="ECO:0000256" key="6">
    <source>
        <dbReference type="ARBA" id="ARBA00023295"/>
    </source>
</evidence>
<dbReference type="SUPFAM" id="SSF74650">
    <property type="entry name" value="Galactose mutarotase-like"/>
    <property type="match status" value="1"/>
</dbReference>
<dbReference type="SMART" id="SM00872">
    <property type="entry name" value="Alpha-mann_mid"/>
    <property type="match status" value="1"/>
</dbReference>
<dbReference type="GO" id="GO:0000329">
    <property type="term" value="C:fungal-type vacuole membrane"/>
    <property type="evidence" value="ECO:0007669"/>
    <property type="project" value="TreeGrafter"/>
</dbReference>
<evidence type="ECO:0000256" key="7">
    <source>
        <dbReference type="ARBA" id="ARBA00054985"/>
    </source>
</evidence>
<comment type="function">
    <text evidence="7">Degrades free oligosaccharides in the vacuole.</text>
</comment>
<feature type="domain" description="Glycoside hydrolase family 38 central" evidence="9">
    <location>
        <begin position="554"/>
        <end position="633"/>
    </location>
</feature>
<evidence type="ECO:0000313" key="11">
    <source>
        <dbReference type="Proteomes" id="UP000094801"/>
    </source>
</evidence>
<dbReference type="PANTHER" id="PTHR46017">
    <property type="entry name" value="ALPHA-MANNOSIDASE 2C1"/>
    <property type="match status" value="1"/>
</dbReference>
<dbReference type="InterPro" id="IPR028995">
    <property type="entry name" value="Glyco_hydro_57/38_cen_sf"/>
</dbReference>
<evidence type="ECO:0000256" key="4">
    <source>
        <dbReference type="ARBA" id="ARBA00022723"/>
    </source>
</evidence>
<evidence type="ECO:0000256" key="3">
    <source>
        <dbReference type="ARBA" id="ARBA00012752"/>
    </source>
</evidence>
<evidence type="ECO:0000256" key="8">
    <source>
        <dbReference type="ARBA" id="ARBA00071615"/>
    </source>
</evidence>
<dbReference type="Pfam" id="PF09261">
    <property type="entry name" value="Alpha-mann_mid"/>
    <property type="match status" value="1"/>
</dbReference>
<dbReference type="GO" id="GO:0030246">
    <property type="term" value="F:carbohydrate binding"/>
    <property type="evidence" value="ECO:0007669"/>
    <property type="project" value="InterPro"/>
</dbReference>
<dbReference type="Gene3D" id="3.20.110.10">
    <property type="entry name" value="Glycoside hydrolase 38, N terminal domain"/>
    <property type="match status" value="1"/>
</dbReference>
<dbReference type="Gene3D" id="1.20.1270.50">
    <property type="entry name" value="Glycoside hydrolase family 38, central domain"/>
    <property type="match status" value="1"/>
</dbReference>
<dbReference type="FunFam" id="3.20.110.10:FF:000002">
    <property type="entry name" value="alpha-mannosidase 2C1 isoform X1"/>
    <property type="match status" value="1"/>
</dbReference>
<dbReference type="FunFam" id="2.70.98.30:FF:000001">
    <property type="entry name" value="alpha-mannosidase 2C1 isoform X2"/>
    <property type="match status" value="1"/>
</dbReference>
<dbReference type="GO" id="GO:0046872">
    <property type="term" value="F:metal ion binding"/>
    <property type="evidence" value="ECO:0007669"/>
    <property type="project" value="UniProtKB-KW"/>
</dbReference>
<dbReference type="Pfam" id="PF17677">
    <property type="entry name" value="Glyco_hydro38C2"/>
    <property type="match status" value="1"/>
</dbReference>
<dbReference type="SUPFAM" id="SSF88688">
    <property type="entry name" value="Families 57/38 glycoside transferase middle domain"/>
    <property type="match status" value="1"/>
</dbReference>
<keyword evidence="6" id="KW-0326">Glycosidase</keyword>
<dbReference type="GO" id="GO:0004559">
    <property type="term" value="F:alpha-mannosidase activity"/>
    <property type="evidence" value="ECO:0007669"/>
    <property type="project" value="UniProtKB-EC"/>
</dbReference>
<dbReference type="PANTHER" id="PTHR46017:SF1">
    <property type="entry name" value="ALPHA-MANNOSIDASE 2C1"/>
    <property type="match status" value="1"/>
</dbReference>
<dbReference type="InterPro" id="IPR011013">
    <property type="entry name" value="Gal_mutarotase_sf_dom"/>
</dbReference>
<dbReference type="InterPro" id="IPR011682">
    <property type="entry name" value="Glyco_hydro_38_C"/>
</dbReference>
<evidence type="ECO:0000313" key="10">
    <source>
        <dbReference type="EMBL" id="ODV86597.1"/>
    </source>
</evidence>
<comment type="similarity">
    <text evidence="2">Belongs to the glycosyl hydrolase 38 family.</text>
</comment>
<dbReference type="AlphaFoldDB" id="A0A1E4T4A4"/>